<dbReference type="InterPro" id="IPR007235">
    <property type="entry name" value="Glyco_trans_28_C"/>
</dbReference>
<evidence type="ECO:0000256" key="1">
    <source>
        <dbReference type="PIRSR" id="PIRSR620023-1"/>
    </source>
</evidence>
<comment type="caution">
    <text evidence="4">The sequence shown here is derived from an EMBL/GenBank/DDBJ whole genome shotgun (WGS) entry which is preliminary data.</text>
</comment>
<protein>
    <submittedName>
        <fullName evidence="4">UDP-2,4-diacetamido-2,4, 6-trideoxy-beta-L-altropyranose hydrolase</fullName>
    </submittedName>
</protein>
<dbReference type="GO" id="GO:0016758">
    <property type="term" value="F:hexosyltransferase activity"/>
    <property type="evidence" value="ECO:0007669"/>
    <property type="project" value="InterPro"/>
</dbReference>
<dbReference type="Gene3D" id="3.40.630.30">
    <property type="match status" value="1"/>
</dbReference>
<evidence type="ECO:0000256" key="2">
    <source>
        <dbReference type="PIRSR" id="PIRSR620023-2"/>
    </source>
</evidence>
<dbReference type="PROSITE" id="PS51186">
    <property type="entry name" value="GNAT"/>
    <property type="match status" value="1"/>
</dbReference>
<dbReference type="Proteomes" id="UP000077752">
    <property type="component" value="Unassembled WGS sequence"/>
</dbReference>
<evidence type="ECO:0000313" key="4">
    <source>
        <dbReference type="EMBL" id="OAI93140.1"/>
    </source>
</evidence>
<feature type="domain" description="N-acetyltransferase" evidence="3">
    <location>
        <begin position="338"/>
        <end position="489"/>
    </location>
</feature>
<dbReference type="SUPFAM" id="SSF53756">
    <property type="entry name" value="UDP-Glycosyltransferase/glycogen phosphorylase"/>
    <property type="match status" value="1"/>
</dbReference>
<dbReference type="NCBIfam" id="TIGR03590">
    <property type="entry name" value="PseG"/>
    <property type="match status" value="1"/>
</dbReference>
<dbReference type="EMBL" id="LUCV01000013">
    <property type="protein sequence ID" value="OAI93140.1"/>
    <property type="molecule type" value="Genomic_DNA"/>
</dbReference>
<dbReference type="Gene3D" id="3.40.50.11190">
    <property type="match status" value="1"/>
</dbReference>
<name>A0A177SS22_PSEPU</name>
<dbReference type="InterPro" id="IPR020023">
    <property type="entry name" value="PseG"/>
</dbReference>
<feature type="active site" description="Proton acceptor" evidence="1">
    <location>
        <position position="17"/>
    </location>
</feature>
<organism evidence="4 5">
    <name type="scientific">Pseudomonas putida</name>
    <name type="common">Arthrobacter siderocapsulatus</name>
    <dbReference type="NCBI Taxonomy" id="303"/>
    <lineage>
        <taxon>Bacteria</taxon>
        <taxon>Pseudomonadati</taxon>
        <taxon>Pseudomonadota</taxon>
        <taxon>Gammaproteobacteria</taxon>
        <taxon>Pseudomonadales</taxon>
        <taxon>Pseudomonadaceae</taxon>
        <taxon>Pseudomonas</taxon>
    </lineage>
</organism>
<proteinExistence type="predicted"/>
<dbReference type="Pfam" id="PF04101">
    <property type="entry name" value="Glyco_tran_28_C"/>
    <property type="match status" value="1"/>
</dbReference>
<dbReference type="PANTHER" id="PTHR21015:SF22">
    <property type="entry name" value="GLYCOSYLTRANSFERASE"/>
    <property type="match status" value="1"/>
</dbReference>
<dbReference type="GO" id="GO:0016787">
    <property type="term" value="F:hydrolase activity"/>
    <property type="evidence" value="ECO:0007669"/>
    <property type="project" value="UniProtKB-KW"/>
</dbReference>
<dbReference type="Gene3D" id="3.40.50.2000">
    <property type="entry name" value="Glycogen Phosphorylase B"/>
    <property type="match status" value="1"/>
</dbReference>
<dbReference type="RefSeq" id="WP_064302513.1">
    <property type="nucleotide sequence ID" value="NZ_LUCV01000013.1"/>
</dbReference>
<dbReference type="GO" id="GO:0016747">
    <property type="term" value="F:acyltransferase activity, transferring groups other than amino-acyl groups"/>
    <property type="evidence" value="ECO:0007669"/>
    <property type="project" value="InterPro"/>
</dbReference>
<feature type="binding site" evidence="2">
    <location>
        <position position="252"/>
    </location>
    <ligand>
        <name>substrate</name>
    </ligand>
</feature>
<evidence type="ECO:0000259" key="3">
    <source>
        <dbReference type="PROSITE" id="PS51186"/>
    </source>
</evidence>
<reference evidence="4 5" key="1">
    <citation type="submission" date="2016-03" db="EMBL/GenBank/DDBJ databases">
        <title>Draft Genome Assembly of Pseudomonas putida strain CBF10-2.</title>
        <authorList>
            <person name="Iyer R.S."/>
            <person name="Damania A."/>
        </authorList>
    </citation>
    <scope>NUCLEOTIDE SEQUENCE [LARGE SCALE GENOMIC DNA]</scope>
    <source>
        <strain evidence="4 5">CBF10-2</strain>
    </source>
</reference>
<gene>
    <name evidence="4" type="ORF">AYO28_15165</name>
</gene>
<feature type="binding site" evidence="2">
    <location>
        <position position="154"/>
    </location>
    <ligand>
        <name>substrate</name>
    </ligand>
</feature>
<sequence>MNLLFRVDAGSALGIGHVARCLTLAAELVACGARVAFACRELPGHQMARIAAAGHQVFPLSLALEDDIAALAAVLPAGCRFDWLIVDHYGLDASWETPARQWARRIMVIDDLADRPHDCDLLLDQNFTASAARYQPRVPARCRLLAGPRHALLRPAFRQPRQAESERARRVLVSFGGFDQAGMTLKALQALAGIEQVEVQCIAGQGSADLPALQALVASRPGWQLLGFVDDLPERMAAATLFVGAGGGTTWERAAMGLPSLCVGVADNQLENAEALGQAGVHLYLGAAPMVSVEALRQAIAVLLDNLPLRQHFAARGRALVDGQGARRVVVALLADGVQVRPATSGDARLLFDGRNAEAVRQNSLDSAPLDWDSHCRWLDATLASQQRLLLVGETTDGPLGMLRYDLLEASRARVSLYLFDGRYGVGWGRALLAAGERALLGRWPALEAIEAQVLAHNAPSLALFRGAGYTQAECHFERIVRNSRHEQF</sequence>
<dbReference type="AlphaFoldDB" id="A0A177SS22"/>
<evidence type="ECO:0000313" key="5">
    <source>
        <dbReference type="Proteomes" id="UP000077752"/>
    </source>
</evidence>
<accession>A0A177SS22</accession>
<dbReference type="InterPro" id="IPR016181">
    <property type="entry name" value="Acyl_CoA_acyltransferase"/>
</dbReference>
<dbReference type="SUPFAM" id="SSF55729">
    <property type="entry name" value="Acyl-CoA N-acyltransferases (Nat)"/>
    <property type="match status" value="1"/>
</dbReference>
<dbReference type="InterPro" id="IPR000182">
    <property type="entry name" value="GNAT_dom"/>
</dbReference>
<keyword evidence="4" id="KW-0378">Hydrolase</keyword>
<dbReference type="PANTHER" id="PTHR21015">
    <property type="entry name" value="UDP-N-ACETYLGLUCOSAMINE--N-ACETYLMURAMYL-(PENTAPEPTIDE) PYROPHOSPHORYL-UNDECAPRENOL N-ACETYLGLUCOSAMINE TRANSFERASE 1"/>
    <property type="match status" value="1"/>
</dbReference>